<dbReference type="CDD" id="cd22778">
    <property type="entry name" value="DPBB_CEPL-like"/>
    <property type="match status" value="1"/>
</dbReference>
<gene>
    <name evidence="5" type="ORF">EJ03DRAFT_270705</name>
</gene>
<evidence type="ECO:0000256" key="1">
    <source>
        <dbReference type="ARBA" id="ARBA00004613"/>
    </source>
</evidence>
<keyword evidence="6" id="KW-1185">Reference proteome</keyword>
<keyword evidence="3" id="KW-0964">Secreted</keyword>
<dbReference type="Proteomes" id="UP000799436">
    <property type="component" value="Unassembled WGS sequence"/>
</dbReference>
<dbReference type="AlphaFoldDB" id="A0A6G1LCA4"/>
<accession>A0A6G1LCA4</accession>
<feature type="chain" id="PRO_5026221949" evidence="4">
    <location>
        <begin position="19"/>
        <end position="148"/>
    </location>
</feature>
<feature type="signal peptide" evidence="4">
    <location>
        <begin position="1"/>
        <end position="18"/>
    </location>
</feature>
<evidence type="ECO:0000256" key="2">
    <source>
        <dbReference type="ARBA" id="ARBA00010421"/>
    </source>
</evidence>
<evidence type="ECO:0000313" key="5">
    <source>
        <dbReference type="EMBL" id="KAF2770212.1"/>
    </source>
</evidence>
<evidence type="ECO:0000256" key="3">
    <source>
        <dbReference type="ARBA" id="ARBA00022525"/>
    </source>
</evidence>
<dbReference type="GO" id="GO:0005576">
    <property type="term" value="C:extracellular region"/>
    <property type="evidence" value="ECO:0007669"/>
    <property type="project" value="UniProtKB-SubCell"/>
</dbReference>
<comment type="subcellular location">
    <subcellularLocation>
        <location evidence="1">Secreted</location>
    </subcellularLocation>
</comment>
<keyword evidence="4" id="KW-0732">Signal</keyword>
<sequence>MKTSIATTLLAAASYAAATRVSYDTVYSDKSLSLTRTPCSYGSNGLMTKYGWKNVGEIPTKYVGGSSDVAAWNSDKCGQCYQVDYNGKTIHMLAIDYAGNGLNIAKGGLDELTNGNAYYIGVIDATVTKVDLGSCLTGSSKREATFKA</sequence>
<organism evidence="5 6">
    <name type="scientific">Teratosphaeria nubilosa</name>
    <dbReference type="NCBI Taxonomy" id="161662"/>
    <lineage>
        <taxon>Eukaryota</taxon>
        <taxon>Fungi</taxon>
        <taxon>Dikarya</taxon>
        <taxon>Ascomycota</taxon>
        <taxon>Pezizomycotina</taxon>
        <taxon>Dothideomycetes</taxon>
        <taxon>Dothideomycetidae</taxon>
        <taxon>Mycosphaerellales</taxon>
        <taxon>Teratosphaeriaceae</taxon>
        <taxon>Teratosphaeria</taxon>
    </lineage>
</organism>
<dbReference type="SUPFAM" id="SSF50685">
    <property type="entry name" value="Barwin-like endoglucanases"/>
    <property type="match status" value="1"/>
</dbReference>
<dbReference type="Gene3D" id="2.40.40.10">
    <property type="entry name" value="RlpA-like domain"/>
    <property type="match status" value="1"/>
</dbReference>
<evidence type="ECO:0000256" key="4">
    <source>
        <dbReference type="SAM" id="SignalP"/>
    </source>
</evidence>
<protein>
    <submittedName>
        <fullName evidence="5">Cerato-platanin</fullName>
    </submittedName>
</protein>
<name>A0A6G1LCA4_9PEZI</name>
<reference evidence="5" key="1">
    <citation type="journal article" date="2020" name="Stud. Mycol.">
        <title>101 Dothideomycetes genomes: a test case for predicting lifestyles and emergence of pathogens.</title>
        <authorList>
            <person name="Haridas S."/>
            <person name="Albert R."/>
            <person name="Binder M."/>
            <person name="Bloem J."/>
            <person name="Labutti K."/>
            <person name="Salamov A."/>
            <person name="Andreopoulos B."/>
            <person name="Baker S."/>
            <person name="Barry K."/>
            <person name="Bills G."/>
            <person name="Bluhm B."/>
            <person name="Cannon C."/>
            <person name="Castanera R."/>
            <person name="Culley D."/>
            <person name="Daum C."/>
            <person name="Ezra D."/>
            <person name="Gonzalez J."/>
            <person name="Henrissat B."/>
            <person name="Kuo A."/>
            <person name="Liang C."/>
            <person name="Lipzen A."/>
            <person name="Lutzoni F."/>
            <person name="Magnuson J."/>
            <person name="Mondo S."/>
            <person name="Nolan M."/>
            <person name="Ohm R."/>
            <person name="Pangilinan J."/>
            <person name="Park H.-J."/>
            <person name="Ramirez L."/>
            <person name="Alfaro M."/>
            <person name="Sun H."/>
            <person name="Tritt A."/>
            <person name="Yoshinaga Y."/>
            <person name="Zwiers L.-H."/>
            <person name="Turgeon B."/>
            <person name="Goodwin S."/>
            <person name="Spatafora J."/>
            <person name="Crous P."/>
            <person name="Grigoriev I."/>
        </authorList>
    </citation>
    <scope>NUCLEOTIDE SEQUENCE</scope>
    <source>
        <strain evidence="5">CBS 116005</strain>
    </source>
</reference>
<dbReference type="InterPro" id="IPR036908">
    <property type="entry name" value="RlpA-like_sf"/>
</dbReference>
<comment type="similarity">
    <text evidence="2">Belongs to the cerato-platanin family.</text>
</comment>
<dbReference type="OrthoDB" id="4898945at2759"/>
<evidence type="ECO:0000313" key="6">
    <source>
        <dbReference type="Proteomes" id="UP000799436"/>
    </source>
</evidence>
<proteinExistence type="inferred from homology"/>
<dbReference type="EMBL" id="ML995827">
    <property type="protein sequence ID" value="KAF2770212.1"/>
    <property type="molecule type" value="Genomic_DNA"/>
</dbReference>
<dbReference type="Pfam" id="PF07249">
    <property type="entry name" value="Cerato-platanin"/>
    <property type="match status" value="1"/>
</dbReference>
<dbReference type="InterPro" id="IPR010829">
    <property type="entry name" value="Cerato-platanin"/>
</dbReference>